<protein>
    <submittedName>
        <fullName evidence="1">Uncharacterized protein</fullName>
    </submittedName>
</protein>
<reference evidence="1 2" key="1">
    <citation type="journal article" date="2021" name="Plant Biotechnol. J.">
        <title>Multi-omics assisted identification of the key and species-specific regulatory components of drought-tolerant mechanisms in Gossypium stocksii.</title>
        <authorList>
            <person name="Yu D."/>
            <person name="Ke L."/>
            <person name="Zhang D."/>
            <person name="Wu Y."/>
            <person name="Sun Y."/>
            <person name="Mei J."/>
            <person name="Sun J."/>
            <person name="Sun Y."/>
        </authorList>
    </citation>
    <scope>NUCLEOTIDE SEQUENCE [LARGE SCALE GENOMIC DNA]</scope>
    <source>
        <strain evidence="2">cv. E1</strain>
        <tissue evidence="1">Leaf</tissue>
    </source>
</reference>
<feature type="non-terminal residue" evidence="1">
    <location>
        <position position="70"/>
    </location>
</feature>
<feature type="non-terminal residue" evidence="1">
    <location>
        <position position="1"/>
    </location>
</feature>
<proteinExistence type="predicted"/>
<comment type="caution">
    <text evidence="1">The sequence shown here is derived from an EMBL/GenBank/DDBJ whole genome shotgun (WGS) entry which is preliminary data.</text>
</comment>
<gene>
    <name evidence="1" type="ORF">J1N35_037483</name>
</gene>
<keyword evidence="2" id="KW-1185">Reference proteome</keyword>
<dbReference type="Proteomes" id="UP000828251">
    <property type="component" value="Unassembled WGS sequence"/>
</dbReference>
<sequence length="70" mass="8117">RERPTVDQNDMYDPRENFRTLGLHAYVGPYAQIDLACTAYTAWSKAHTLVWHTCMGPRTRVVHSYGFTRS</sequence>
<accession>A0A9D3ZLR1</accession>
<dbReference type="AlphaFoldDB" id="A0A9D3ZLR1"/>
<organism evidence="1 2">
    <name type="scientific">Gossypium stocksii</name>
    <dbReference type="NCBI Taxonomy" id="47602"/>
    <lineage>
        <taxon>Eukaryota</taxon>
        <taxon>Viridiplantae</taxon>
        <taxon>Streptophyta</taxon>
        <taxon>Embryophyta</taxon>
        <taxon>Tracheophyta</taxon>
        <taxon>Spermatophyta</taxon>
        <taxon>Magnoliopsida</taxon>
        <taxon>eudicotyledons</taxon>
        <taxon>Gunneridae</taxon>
        <taxon>Pentapetalae</taxon>
        <taxon>rosids</taxon>
        <taxon>malvids</taxon>
        <taxon>Malvales</taxon>
        <taxon>Malvaceae</taxon>
        <taxon>Malvoideae</taxon>
        <taxon>Gossypium</taxon>
    </lineage>
</organism>
<name>A0A9D3ZLR1_9ROSI</name>
<evidence type="ECO:0000313" key="2">
    <source>
        <dbReference type="Proteomes" id="UP000828251"/>
    </source>
</evidence>
<evidence type="ECO:0000313" key="1">
    <source>
        <dbReference type="EMBL" id="KAH1046699.1"/>
    </source>
</evidence>
<dbReference type="EMBL" id="JAIQCV010000011">
    <property type="protein sequence ID" value="KAH1046699.1"/>
    <property type="molecule type" value="Genomic_DNA"/>
</dbReference>